<evidence type="ECO:0000313" key="1">
    <source>
        <dbReference type="EMBL" id="MBL0406877.1"/>
    </source>
</evidence>
<evidence type="ECO:0000313" key="2">
    <source>
        <dbReference type="Proteomes" id="UP000605848"/>
    </source>
</evidence>
<dbReference type="AlphaFoldDB" id="A0A937D2G5"/>
<protein>
    <submittedName>
        <fullName evidence="1">Uncharacterized protein</fullName>
    </submittedName>
</protein>
<gene>
    <name evidence="1" type="ORF">JKG68_23305</name>
</gene>
<sequence>MTDDLKRSDLQVNLARLSGRNYGEEGIPMILMLEDGPSLVAGVDPTSAYLRPLLREGAKTYGTHKSEHGAVDLLRLIEWIADRTFGPGALAQVSDEARDA</sequence>
<reference evidence="1" key="1">
    <citation type="submission" date="2021-01" db="EMBL/GenBank/DDBJ databases">
        <title>Microvirga sp.</title>
        <authorList>
            <person name="Kim M.K."/>
        </authorList>
    </citation>
    <scope>NUCLEOTIDE SEQUENCE</scope>
    <source>
        <strain evidence="1">5420S-16</strain>
    </source>
</reference>
<keyword evidence="2" id="KW-1185">Reference proteome</keyword>
<dbReference type="EMBL" id="JAEQMY010000054">
    <property type="protein sequence ID" value="MBL0406877.1"/>
    <property type="molecule type" value="Genomic_DNA"/>
</dbReference>
<dbReference type="Proteomes" id="UP000605848">
    <property type="component" value="Unassembled WGS sequence"/>
</dbReference>
<proteinExistence type="predicted"/>
<comment type="caution">
    <text evidence="1">The sequence shown here is derived from an EMBL/GenBank/DDBJ whole genome shotgun (WGS) entry which is preliminary data.</text>
</comment>
<organism evidence="1 2">
    <name type="scientific">Microvirga aerilata</name>
    <dbReference type="NCBI Taxonomy" id="670292"/>
    <lineage>
        <taxon>Bacteria</taxon>
        <taxon>Pseudomonadati</taxon>
        <taxon>Pseudomonadota</taxon>
        <taxon>Alphaproteobacteria</taxon>
        <taxon>Hyphomicrobiales</taxon>
        <taxon>Methylobacteriaceae</taxon>
        <taxon>Microvirga</taxon>
    </lineage>
</organism>
<dbReference type="RefSeq" id="WP_202063738.1">
    <property type="nucleotide sequence ID" value="NZ_JAEQMY010000054.1"/>
</dbReference>
<accession>A0A937D2G5</accession>
<name>A0A937D2G5_9HYPH</name>